<protein>
    <submittedName>
        <fullName evidence="1">Unnamed protein product</fullName>
    </submittedName>
</protein>
<dbReference type="EMBL" id="BSYA01000058">
    <property type="protein sequence ID" value="GMG29546.1"/>
    <property type="molecule type" value="Genomic_DNA"/>
</dbReference>
<dbReference type="AlphaFoldDB" id="A0AAN4YLP3"/>
<name>A0AAN4YLP3_ASPOZ</name>
<reference evidence="1" key="1">
    <citation type="submission" date="2023-04" db="EMBL/GenBank/DDBJ databases">
        <title>Aspergillus oryzae NBRC 4228.</title>
        <authorList>
            <person name="Ichikawa N."/>
            <person name="Sato H."/>
            <person name="Tonouchi N."/>
        </authorList>
    </citation>
    <scope>NUCLEOTIDE SEQUENCE</scope>
    <source>
        <strain evidence="1">NBRC 4228</strain>
    </source>
</reference>
<accession>A0AAN4YLP3</accession>
<evidence type="ECO:0000313" key="1">
    <source>
        <dbReference type="EMBL" id="GMG29546.1"/>
    </source>
</evidence>
<proteinExistence type="predicted"/>
<gene>
    <name evidence="1" type="ORF">Aory04_000579600</name>
</gene>
<dbReference type="Proteomes" id="UP001165205">
    <property type="component" value="Unassembled WGS sequence"/>
</dbReference>
<organism evidence="1 2">
    <name type="scientific">Aspergillus oryzae</name>
    <name type="common">Yellow koji mold</name>
    <dbReference type="NCBI Taxonomy" id="5062"/>
    <lineage>
        <taxon>Eukaryota</taxon>
        <taxon>Fungi</taxon>
        <taxon>Dikarya</taxon>
        <taxon>Ascomycota</taxon>
        <taxon>Pezizomycotina</taxon>
        <taxon>Eurotiomycetes</taxon>
        <taxon>Eurotiomycetidae</taxon>
        <taxon>Eurotiales</taxon>
        <taxon>Aspergillaceae</taxon>
        <taxon>Aspergillus</taxon>
        <taxon>Aspergillus subgen. Circumdati</taxon>
    </lineage>
</organism>
<evidence type="ECO:0000313" key="2">
    <source>
        <dbReference type="Proteomes" id="UP001165205"/>
    </source>
</evidence>
<comment type="caution">
    <text evidence="1">The sequence shown here is derived from an EMBL/GenBank/DDBJ whole genome shotgun (WGS) entry which is preliminary data.</text>
</comment>
<sequence length="425" mass="48650">MRPLASGGTAFFCAAIDEHDRVIDPPNSTAIREFLNRSRIHPAEQRRKITLFMEGVMVDATNRNLICLFFDVRDANDVSELILSTLSVLERRYQDVAEDHIGQPHGPDDQNYFNHSAVWNCGIYPGHPTARVRDGYVRICCMFETRARHSGEALMELYSMLRPHQESPFVQASNNTMENRTSDWFPIPSKPLDMGPKFDCEPDKIKETAKTYGWGSRAREVERGSDEYKQCIEKAGKVAIILKRLSDQRITVDVSQYRLVCIFLDIKQSELHDILSCITACKDELVRHMFNAKKGPIMTLPLPGDQLEEGHERMCFGFKTIKHDSNSIYVELAYHLERFILKIFPNYIDNGDERKITLPFMIENHFLAVLTTPDIRGDFALRRRRNPLGLEAKRAYHIPCKEARFADPVSKSVLKGLSSEPDVGN</sequence>